<reference evidence="2" key="1">
    <citation type="submission" date="2022-08" db="UniProtKB">
        <authorList>
            <consortium name="EnsemblMetazoa"/>
        </authorList>
    </citation>
    <scope>IDENTIFICATION</scope>
    <source>
        <strain evidence="2">05x7-T-G4-1.051#20</strain>
    </source>
</reference>
<keyword evidence="1" id="KW-0812">Transmembrane</keyword>
<proteinExistence type="predicted"/>
<keyword evidence="1" id="KW-1133">Transmembrane helix</keyword>
<accession>A0A8W8JT49</accession>
<evidence type="ECO:0000313" key="2">
    <source>
        <dbReference type="EnsemblMetazoa" id="G20921.7:cds"/>
    </source>
</evidence>
<feature type="transmembrane region" description="Helical" evidence="1">
    <location>
        <begin position="26"/>
        <end position="46"/>
    </location>
</feature>
<evidence type="ECO:0000313" key="3">
    <source>
        <dbReference type="Proteomes" id="UP000005408"/>
    </source>
</evidence>
<sequence length="104" mass="11753">MGNYTVEENEGISRPSPLQAERDWKFYAVPVIFVIAMGMCLISILLPDESWSEQFMYILFWGTASVVSLAVIYIYGSEFVDQPKLVHTHARVNGAVMYDTPKTA</sequence>
<evidence type="ECO:0000256" key="1">
    <source>
        <dbReference type="SAM" id="Phobius"/>
    </source>
</evidence>
<dbReference type="AlphaFoldDB" id="A0A8W8JT49"/>
<keyword evidence="1" id="KW-0472">Membrane</keyword>
<feature type="transmembrane region" description="Helical" evidence="1">
    <location>
        <begin position="58"/>
        <end position="76"/>
    </location>
</feature>
<organism evidence="2 3">
    <name type="scientific">Magallana gigas</name>
    <name type="common">Pacific oyster</name>
    <name type="synonym">Crassostrea gigas</name>
    <dbReference type="NCBI Taxonomy" id="29159"/>
    <lineage>
        <taxon>Eukaryota</taxon>
        <taxon>Metazoa</taxon>
        <taxon>Spiralia</taxon>
        <taxon>Lophotrochozoa</taxon>
        <taxon>Mollusca</taxon>
        <taxon>Bivalvia</taxon>
        <taxon>Autobranchia</taxon>
        <taxon>Pteriomorphia</taxon>
        <taxon>Ostreida</taxon>
        <taxon>Ostreoidea</taxon>
        <taxon>Ostreidae</taxon>
        <taxon>Magallana</taxon>
    </lineage>
</organism>
<keyword evidence="3" id="KW-1185">Reference proteome</keyword>
<dbReference type="EnsemblMetazoa" id="G20921.7">
    <property type="protein sequence ID" value="G20921.7:cds"/>
    <property type="gene ID" value="G20921"/>
</dbReference>
<protein>
    <submittedName>
        <fullName evidence="2">SAC domain-containing protein</fullName>
    </submittedName>
</protein>
<dbReference type="Proteomes" id="UP000005408">
    <property type="component" value="Unassembled WGS sequence"/>
</dbReference>
<name>A0A8W8JT49_MAGGI</name>